<feature type="transmembrane region" description="Helical" evidence="5">
    <location>
        <begin position="270"/>
        <end position="290"/>
    </location>
</feature>
<feature type="transmembrane region" description="Helical" evidence="5">
    <location>
        <begin position="100"/>
        <end position="119"/>
    </location>
</feature>
<evidence type="ECO:0000256" key="4">
    <source>
        <dbReference type="ARBA" id="ARBA00023136"/>
    </source>
</evidence>
<keyword evidence="3 5" id="KW-1133">Transmembrane helix</keyword>
<dbReference type="InterPro" id="IPR050638">
    <property type="entry name" value="AA-Vitamin_Transporters"/>
</dbReference>
<comment type="subcellular location">
    <subcellularLocation>
        <location evidence="1">Membrane</location>
        <topology evidence="1">Multi-pass membrane protein</topology>
    </subcellularLocation>
</comment>
<dbReference type="Pfam" id="PF00892">
    <property type="entry name" value="EamA"/>
    <property type="match status" value="2"/>
</dbReference>
<feature type="domain" description="EamA" evidence="6">
    <location>
        <begin position="154"/>
        <end position="288"/>
    </location>
</feature>
<protein>
    <recommendedName>
        <fullName evidence="6">EamA domain-containing protein</fullName>
    </recommendedName>
</protein>
<dbReference type="PANTHER" id="PTHR32322:SF9">
    <property type="entry name" value="AMINO-ACID METABOLITE EFFLUX PUMP-RELATED"/>
    <property type="match status" value="1"/>
</dbReference>
<evidence type="ECO:0000256" key="1">
    <source>
        <dbReference type="ARBA" id="ARBA00004141"/>
    </source>
</evidence>
<proteinExistence type="predicted"/>
<evidence type="ECO:0000259" key="6">
    <source>
        <dbReference type="Pfam" id="PF00892"/>
    </source>
</evidence>
<reference evidence="7 8" key="1">
    <citation type="submission" date="2016-06" db="EMBL/GenBank/DDBJ databases">
        <title>The sequenced genome of the ice-adhering bacterium Marinomonas primoryensis, from Antarctica.</title>
        <authorList>
            <person name="Graham L."/>
            <person name="Vance T.D.R."/>
            <person name="Davies P.L."/>
        </authorList>
    </citation>
    <scope>NUCLEOTIDE SEQUENCE [LARGE SCALE GENOMIC DNA]</scope>
    <source>
        <strain evidence="7 8">AceL</strain>
    </source>
</reference>
<feature type="domain" description="EamA" evidence="6">
    <location>
        <begin position="8"/>
        <end position="143"/>
    </location>
</feature>
<evidence type="ECO:0000313" key="7">
    <source>
        <dbReference type="EMBL" id="AWY00452.1"/>
    </source>
</evidence>
<feature type="transmembrane region" description="Helical" evidence="5">
    <location>
        <begin position="72"/>
        <end position="94"/>
    </location>
</feature>
<feature type="transmembrane region" description="Helical" evidence="5">
    <location>
        <begin position="40"/>
        <end position="60"/>
    </location>
</feature>
<evidence type="ECO:0000256" key="3">
    <source>
        <dbReference type="ARBA" id="ARBA00022989"/>
    </source>
</evidence>
<dbReference type="SUPFAM" id="SSF103481">
    <property type="entry name" value="Multidrug resistance efflux transporter EmrE"/>
    <property type="match status" value="2"/>
</dbReference>
<organism evidence="7 8">
    <name type="scientific">Marinomonas primoryensis</name>
    <dbReference type="NCBI Taxonomy" id="178399"/>
    <lineage>
        <taxon>Bacteria</taxon>
        <taxon>Pseudomonadati</taxon>
        <taxon>Pseudomonadota</taxon>
        <taxon>Gammaproteobacteria</taxon>
        <taxon>Oceanospirillales</taxon>
        <taxon>Oceanospirillaceae</taxon>
        <taxon>Marinomonas</taxon>
    </lineage>
</organism>
<feature type="transmembrane region" description="Helical" evidence="5">
    <location>
        <begin position="215"/>
        <end position="238"/>
    </location>
</feature>
<feature type="transmembrane region" description="Helical" evidence="5">
    <location>
        <begin position="150"/>
        <end position="170"/>
    </location>
</feature>
<dbReference type="GO" id="GO:0016020">
    <property type="term" value="C:membrane"/>
    <property type="evidence" value="ECO:0007669"/>
    <property type="project" value="UniProtKB-SubCell"/>
</dbReference>
<sequence>MTSLLRLYFIILLSLFAFAANSVLCRLALADGLIDPASFTMWRLLSGAATLALLCFFQFFKTKNTSIKMIWLEGSWLSALSLFIYAMGFSYAYVTLETGIGALILFGAVQLTLILFAVWAGQKLAVMEWFGLLVAFAGFAYLVFPTLSSPSLVGFILMTLAGIAWGLYTWRGKISSKPLFATTSNFIRTLPILVIALIVISVNSTYAINSGTFDGILYAVISGAVTSGIGYALWYAVLPHLSASLAAVLQLLVPVIATIGGVIFTNESVTLHLVMATLSVLGGVLFVILAKKRTPKNA</sequence>
<evidence type="ECO:0000313" key="8">
    <source>
        <dbReference type="Proteomes" id="UP000249898"/>
    </source>
</evidence>
<gene>
    <name evidence="7" type="ORF">A8139_10905</name>
</gene>
<keyword evidence="2 5" id="KW-0812">Transmembrane</keyword>
<dbReference type="InterPro" id="IPR037185">
    <property type="entry name" value="EmrE-like"/>
</dbReference>
<dbReference type="AlphaFoldDB" id="A0A2Z4PSB2"/>
<feature type="transmembrane region" description="Helical" evidence="5">
    <location>
        <begin position="126"/>
        <end position="144"/>
    </location>
</feature>
<dbReference type="OrthoDB" id="321830at2"/>
<name>A0A2Z4PSB2_9GAMM</name>
<feature type="transmembrane region" description="Helical" evidence="5">
    <location>
        <begin position="245"/>
        <end position="264"/>
    </location>
</feature>
<dbReference type="InterPro" id="IPR000620">
    <property type="entry name" value="EamA_dom"/>
</dbReference>
<dbReference type="PANTHER" id="PTHR32322">
    <property type="entry name" value="INNER MEMBRANE TRANSPORTER"/>
    <property type="match status" value="1"/>
</dbReference>
<dbReference type="Proteomes" id="UP000249898">
    <property type="component" value="Chromosome"/>
</dbReference>
<dbReference type="RefSeq" id="WP_112138086.1">
    <property type="nucleotide sequence ID" value="NZ_CP016181.1"/>
</dbReference>
<feature type="transmembrane region" description="Helical" evidence="5">
    <location>
        <begin position="190"/>
        <end position="209"/>
    </location>
</feature>
<accession>A0A2Z4PSB2</accession>
<keyword evidence="4 5" id="KW-0472">Membrane</keyword>
<evidence type="ECO:0000256" key="5">
    <source>
        <dbReference type="SAM" id="Phobius"/>
    </source>
</evidence>
<evidence type="ECO:0000256" key="2">
    <source>
        <dbReference type="ARBA" id="ARBA00022692"/>
    </source>
</evidence>
<dbReference type="EMBL" id="CP016181">
    <property type="protein sequence ID" value="AWY00452.1"/>
    <property type="molecule type" value="Genomic_DNA"/>
</dbReference>